<feature type="transmembrane region" description="Helical" evidence="1">
    <location>
        <begin position="159"/>
        <end position="179"/>
    </location>
</feature>
<keyword evidence="1" id="KW-0472">Membrane</keyword>
<dbReference type="SMART" id="SM00267">
    <property type="entry name" value="GGDEF"/>
    <property type="match status" value="1"/>
</dbReference>
<feature type="transmembrane region" description="Helical" evidence="1">
    <location>
        <begin position="99"/>
        <end position="116"/>
    </location>
</feature>
<evidence type="ECO:0000259" key="2">
    <source>
        <dbReference type="PROSITE" id="PS50883"/>
    </source>
</evidence>
<dbReference type="AlphaFoldDB" id="F8A1K7"/>
<evidence type="ECO:0000313" key="4">
    <source>
        <dbReference type="EMBL" id="AEI12891.1"/>
    </source>
</evidence>
<dbReference type="PANTHER" id="PTHR44757:SF2">
    <property type="entry name" value="BIOFILM ARCHITECTURE MAINTENANCE PROTEIN MBAA"/>
    <property type="match status" value="1"/>
</dbReference>
<dbReference type="HOGENOM" id="CLU_000445_129_3_11"/>
<proteinExistence type="predicted"/>
<dbReference type="InterPro" id="IPR035919">
    <property type="entry name" value="EAL_sf"/>
</dbReference>
<dbReference type="InterPro" id="IPR000160">
    <property type="entry name" value="GGDEF_dom"/>
</dbReference>
<feature type="domain" description="EAL" evidence="2">
    <location>
        <begin position="591"/>
        <end position="850"/>
    </location>
</feature>
<dbReference type="SUPFAM" id="SSF141868">
    <property type="entry name" value="EAL domain-like"/>
    <property type="match status" value="1"/>
</dbReference>
<feature type="transmembrane region" description="Helical" evidence="1">
    <location>
        <begin position="256"/>
        <end position="275"/>
    </location>
</feature>
<dbReference type="InterPro" id="IPR001633">
    <property type="entry name" value="EAL_dom"/>
</dbReference>
<organism evidence="4 5">
    <name type="scientific">Cellulomonas gilvus (strain ATCC 13127 / NRRL B-14078)</name>
    <name type="common">Cellvibrio gilvus</name>
    <dbReference type="NCBI Taxonomy" id="593907"/>
    <lineage>
        <taxon>Bacteria</taxon>
        <taxon>Bacillati</taxon>
        <taxon>Actinomycetota</taxon>
        <taxon>Actinomycetes</taxon>
        <taxon>Micrococcales</taxon>
        <taxon>Cellulomonadaceae</taxon>
        <taxon>Cellulomonas</taxon>
    </lineage>
</organism>
<accession>F8A1K7</accession>
<feature type="transmembrane region" description="Helical" evidence="1">
    <location>
        <begin position="128"/>
        <end position="147"/>
    </location>
</feature>
<dbReference type="eggNOG" id="COG5001">
    <property type="taxonomic scope" value="Bacteria"/>
</dbReference>
<dbReference type="Pfam" id="PF00563">
    <property type="entry name" value="EAL"/>
    <property type="match status" value="1"/>
</dbReference>
<dbReference type="SMART" id="SM00052">
    <property type="entry name" value="EAL"/>
    <property type="match status" value="1"/>
</dbReference>
<feature type="transmembrane region" description="Helical" evidence="1">
    <location>
        <begin position="229"/>
        <end position="247"/>
    </location>
</feature>
<dbReference type="KEGG" id="cga:Celgi_2392"/>
<name>F8A1K7_CELGA</name>
<dbReference type="PANTHER" id="PTHR44757">
    <property type="entry name" value="DIGUANYLATE CYCLASE DGCP"/>
    <property type="match status" value="1"/>
</dbReference>
<dbReference type="SUPFAM" id="SSF55073">
    <property type="entry name" value="Nucleotide cyclase"/>
    <property type="match status" value="1"/>
</dbReference>
<dbReference type="InterPro" id="IPR052155">
    <property type="entry name" value="Biofilm_reg_signaling"/>
</dbReference>
<feature type="transmembrane region" description="Helical" evidence="1">
    <location>
        <begin position="334"/>
        <end position="353"/>
    </location>
</feature>
<protein>
    <submittedName>
        <fullName evidence="4">Diguanylate cyclase/phosphodiesterase</fullName>
    </submittedName>
</protein>
<reference evidence="5" key="1">
    <citation type="submission" date="2011-04" db="EMBL/GenBank/DDBJ databases">
        <title>Complete sequence of Cellvibrio gilvus ATCC 13127.</title>
        <authorList>
            <person name="Lucas S."/>
            <person name="Han J."/>
            <person name="Lapidus A."/>
            <person name="Cheng J.-F."/>
            <person name="Goodwin L."/>
            <person name="Pitluck S."/>
            <person name="Peters L."/>
            <person name="Munk A."/>
            <person name="Detter J.C."/>
            <person name="Han C."/>
            <person name="Tapia R."/>
            <person name="Land M."/>
            <person name="Hauser L."/>
            <person name="Kyrpides N."/>
            <person name="Ivanova N."/>
            <person name="Ovchinnikova G."/>
            <person name="Pagani I."/>
            <person name="Mead D."/>
            <person name="Brumm P."/>
            <person name="Woyke T."/>
        </authorList>
    </citation>
    <scope>NUCLEOTIDE SEQUENCE [LARGE SCALE GENOMIC DNA]</scope>
    <source>
        <strain evidence="5">ATCC 13127 / NRRL B-14078</strain>
    </source>
</reference>
<feature type="transmembrane region" description="Helical" evidence="1">
    <location>
        <begin position="191"/>
        <end position="209"/>
    </location>
</feature>
<dbReference type="PROSITE" id="PS50887">
    <property type="entry name" value="GGDEF"/>
    <property type="match status" value="1"/>
</dbReference>
<dbReference type="EMBL" id="CP002665">
    <property type="protein sequence ID" value="AEI12891.1"/>
    <property type="molecule type" value="Genomic_DNA"/>
</dbReference>
<dbReference type="Pfam" id="PF00990">
    <property type="entry name" value="GGDEF"/>
    <property type="match status" value="1"/>
</dbReference>
<feature type="transmembrane region" description="Helical" evidence="1">
    <location>
        <begin position="365"/>
        <end position="385"/>
    </location>
</feature>
<feature type="domain" description="GGDEF" evidence="3">
    <location>
        <begin position="451"/>
        <end position="582"/>
    </location>
</feature>
<keyword evidence="1" id="KW-0812">Transmembrane</keyword>
<evidence type="ECO:0000259" key="3">
    <source>
        <dbReference type="PROSITE" id="PS50887"/>
    </source>
</evidence>
<feature type="transmembrane region" description="Helical" evidence="1">
    <location>
        <begin position="295"/>
        <end position="313"/>
    </location>
</feature>
<dbReference type="InterPro" id="IPR043128">
    <property type="entry name" value="Rev_trsase/Diguanyl_cyclase"/>
</dbReference>
<dbReference type="Gene3D" id="3.20.20.450">
    <property type="entry name" value="EAL domain"/>
    <property type="match status" value="1"/>
</dbReference>
<feature type="transmembrane region" description="Helical" evidence="1">
    <location>
        <begin position="73"/>
        <end position="93"/>
    </location>
</feature>
<evidence type="ECO:0000256" key="1">
    <source>
        <dbReference type="SAM" id="Phobius"/>
    </source>
</evidence>
<gene>
    <name evidence="4" type="ordered locus">Celgi_2392</name>
</gene>
<dbReference type="Gene3D" id="3.30.70.270">
    <property type="match status" value="1"/>
</dbReference>
<sequence>MHALVSRVVVAGAGDTRNLSGFRLNAGSARPIGGDATEVCAVGAVAPTWTTTNQGGAMDDVPARSVRRPLDVVSCRAFLACGLGLTFLVMLVPGWAGEVLWDVVPVLAVAATVVGIRRNRPAAARAWWLLAAGLAWWCLSDLAWTTWYVVTGDDSQIPWWFDVLYMPTYALLTAGLAALPRNPQRSRNESATTDAFIVVMGLALLYWVLVFRTHVGTDALEDPSRVASIVSIALGLPVVFAAARLAFRYGTTNRAYVLLALGVVSSTTGDMLYTVTLTGDGLPGISLLDTSLVEGIGSASWLVWFVLFATAALHPATSEPRAERSSHTHTATRGAIFVVMATVGPITYLLTFEPGSIVSMRWSDLAVPLLTLTVMSAFLVGRLVAGTSTAQRRAVQLDRQAAELSQALREQSNLQKLLRKQALRDPLTGLGNRAHLSARLADPGPPGGRTLPRAVLMVDLDGFKGINDNYGHPAGDQLLTAVARRLRRIVVPTDTLARLGGDEFAIVLERATDEDAHDIAWRIVRALAEPLEIDGQSIRVAASVGVRVMDDTVSVQQGLRDADLALYAAKAAGKNQAYVFTPRLRIEQAGRSSLTEGLRHAVARDELEVRYQPVVDLDSGEMLAVEALLRWHPVGGLVMPDRFIPVAEDTGLIIPIGAHVLQRACADARPWYERHGVAVHVNISGHQLRRPDVVDTVLEALHSSGLPGEALVLEITETALLATGRDEAAPAIAHLATLREHGIRAAIDDFGTGYSSLSYLRDLPVDIVKIDGAFTRIAAETGEEARRRRALAGAIVDLCASLDLTAVAEQVETQEEAEALRALGCPQGQGYLFGRPVPREEIDGLLDSATVASSVLRGTGGPRQHEHA</sequence>
<dbReference type="CDD" id="cd01949">
    <property type="entry name" value="GGDEF"/>
    <property type="match status" value="1"/>
</dbReference>
<keyword evidence="1" id="KW-1133">Transmembrane helix</keyword>
<dbReference type="NCBIfam" id="TIGR00254">
    <property type="entry name" value="GGDEF"/>
    <property type="match status" value="1"/>
</dbReference>
<dbReference type="Proteomes" id="UP000000485">
    <property type="component" value="Chromosome"/>
</dbReference>
<keyword evidence="5" id="KW-1185">Reference proteome</keyword>
<dbReference type="CDD" id="cd01948">
    <property type="entry name" value="EAL"/>
    <property type="match status" value="1"/>
</dbReference>
<evidence type="ECO:0000313" key="5">
    <source>
        <dbReference type="Proteomes" id="UP000000485"/>
    </source>
</evidence>
<dbReference type="STRING" id="593907.Celgi_2392"/>
<dbReference type="InterPro" id="IPR029787">
    <property type="entry name" value="Nucleotide_cyclase"/>
</dbReference>
<dbReference type="PROSITE" id="PS50883">
    <property type="entry name" value="EAL"/>
    <property type="match status" value="1"/>
</dbReference>